<comment type="caution">
    <text evidence="1">The sequence shown here is derived from an EMBL/GenBank/DDBJ whole genome shotgun (WGS) entry which is preliminary data.</text>
</comment>
<evidence type="ECO:0000313" key="2">
    <source>
        <dbReference type="Proteomes" id="UP000195105"/>
    </source>
</evidence>
<accession>A0A243SA92</accession>
<dbReference type="Proteomes" id="UP000195105">
    <property type="component" value="Unassembled WGS sequence"/>
</dbReference>
<proteinExistence type="predicted"/>
<name>A0A243SA92_9ACTN</name>
<reference evidence="1 2" key="1">
    <citation type="submission" date="2017-05" db="EMBL/GenBank/DDBJ databases">
        <title>Biotechnological potential of actinobacteria isolated from South African environments.</title>
        <authorList>
            <person name="Le Roes-Hill M."/>
            <person name="Prins A."/>
            <person name="Durrell K.A."/>
        </authorList>
    </citation>
    <scope>NUCLEOTIDE SEQUENCE [LARGE SCALE GENOMIC DNA]</scope>
    <source>
        <strain evidence="1 2">HMC13</strain>
    </source>
</reference>
<keyword evidence="2" id="KW-1185">Reference proteome</keyword>
<dbReference type="EMBL" id="NGFN01000009">
    <property type="protein sequence ID" value="OUD04644.1"/>
    <property type="molecule type" value="Genomic_DNA"/>
</dbReference>
<dbReference type="RefSeq" id="WP_086599336.1">
    <property type="nucleotide sequence ID" value="NZ_NGFN01000009.1"/>
</dbReference>
<sequence length="139" mass="15510">MSPAPDERRIRAAIGRILQGTLQHSNGALTIVALAQEAGAPRNALTQRHLDLKNDFYAQVRARGQMPGSEIRLRQQIVKLKELRAKDAIELAQLRTDVEHLVRAVNQLTAHNRQLLHALSQPNLPVRALPTQPHLGRSH</sequence>
<gene>
    <name evidence="1" type="ORF">CA983_03185</name>
</gene>
<dbReference type="AlphaFoldDB" id="A0A243SA92"/>
<protein>
    <submittedName>
        <fullName evidence="1">Uncharacterized protein</fullName>
    </submittedName>
</protein>
<organism evidence="1 2">
    <name type="scientific">Streptomyces swartbergensis</name>
    <dbReference type="NCBI Taxonomy" id="487165"/>
    <lineage>
        <taxon>Bacteria</taxon>
        <taxon>Bacillati</taxon>
        <taxon>Actinomycetota</taxon>
        <taxon>Actinomycetes</taxon>
        <taxon>Kitasatosporales</taxon>
        <taxon>Streptomycetaceae</taxon>
        <taxon>Streptomyces</taxon>
    </lineage>
</organism>
<evidence type="ECO:0000313" key="1">
    <source>
        <dbReference type="EMBL" id="OUD04644.1"/>
    </source>
</evidence>